<dbReference type="RefSeq" id="WP_210185599.1">
    <property type="nucleotide sequence ID" value="NZ_FMXQ01000004.1"/>
</dbReference>
<dbReference type="InterPro" id="IPR005133">
    <property type="entry name" value="PhaG_MnhG_YufB"/>
</dbReference>
<dbReference type="GO" id="GO:0015385">
    <property type="term" value="F:sodium:proton antiporter activity"/>
    <property type="evidence" value="ECO:0007669"/>
    <property type="project" value="TreeGrafter"/>
</dbReference>
<gene>
    <name evidence="2" type="ORF">SAMN02982931_02359</name>
</gene>
<proteinExistence type="predicted"/>
<feature type="transmembrane region" description="Helical" evidence="1">
    <location>
        <begin position="70"/>
        <end position="93"/>
    </location>
</feature>
<feature type="transmembrane region" description="Helical" evidence="1">
    <location>
        <begin position="42"/>
        <end position="64"/>
    </location>
</feature>
<dbReference type="NCBIfam" id="TIGR01300">
    <property type="entry name" value="CPA3_mnhG_phaG"/>
    <property type="match status" value="1"/>
</dbReference>
<evidence type="ECO:0000256" key="1">
    <source>
        <dbReference type="SAM" id="Phobius"/>
    </source>
</evidence>
<keyword evidence="1" id="KW-0812">Transmembrane</keyword>
<reference evidence="2 3" key="1">
    <citation type="submission" date="2016-10" db="EMBL/GenBank/DDBJ databases">
        <authorList>
            <person name="de Groot N.N."/>
        </authorList>
    </citation>
    <scope>NUCLEOTIDE SEQUENCE [LARGE SCALE GENOMIC DNA]</scope>
    <source>
        <strain evidence="2 3">ATCC 35022</strain>
    </source>
</reference>
<dbReference type="STRING" id="665467.SAMN02982931_02359"/>
<dbReference type="EMBL" id="FMXQ01000004">
    <property type="protein sequence ID" value="SDB31026.1"/>
    <property type="molecule type" value="Genomic_DNA"/>
</dbReference>
<evidence type="ECO:0000313" key="3">
    <source>
        <dbReference type="Proteomes" id="UP000199071"/>
    </source>
</evidence>
<keyword evidence="3" id="KW-1185">Reference proteome</keyword>
<dbReference type="AlphaFoldDB" id="A0A1G6CDR2"/>
<keyword evidence="1" id="KW-1133">Transmembrane helix</keyword>
<keyword evidence="1" id="KW-0472">Membrane</keyword>
<protein>
    <submittedName>
        <fullName evidence="2">Multisubunit sodium/proton antiporter, MrpG subunit</fullName>
    </submittedName>
</protein>
<evidence type="ECO:0000313" key="2">
    <source>
        <dbReference type="EMBL" id="SDB31026.1"/>
    </source>
</evidence>
<dbReference type="PANTHER" id="PTHR34703">
    <property type="entry name" value="ANTIPORTER SUBUNIT MNHG2-RELATED"/>
    <property type="match status" value="1"/>
</dbReference>
<dbReference type="Pfam" id="PF03334">
    <property type="entry name" value="PhaG_MnhG_YufB"/>
    <property type="match status" value="1"/>
</dbReference>
<dbReference type="PANTHER" id="PTHR34703:SF1">
    <property type="entry name" value="ANTIPORTER SUBUNIT MNHG2-RELATED"/>
    <property type="match status" value="1"/>
</dbReference>
<dbReference type="Proteomes" id="UP000199071">
    <property type="component" value="Unassembled WGS sequence"/>
</dbReference>
<name>A0A1G6CDR2_9HYPH</name>
<dbReference type="NCBIfam" id="NF009314">
    <property type="entry name" value="PRK12674.1-2"/>
    <property type="match status" value="1"/>
</dbReference>
<accession>A0A1G6CDR2</accession>
<feature type="transmembrane region" description="Helical" evidence="1">
    <location>
        <begin position="6"/>
        <end position="30"/>
    </location>
</feature>
<sequence length="121" mass="12592">MSGTEILTWIGGVAVVLGGIFMMIGALGIVRMPDVFTRIHAASVADTLGVPLVLLGLVLFAGFSLVSVKLIFLVLFIMLTGPAATHAVARAALHANVKPVDRSGKPIEIDEAEEEGASSRP</sequence>
<organism evidence="2 3">
    <name type="scientific">Bauldia litoralis</name>
    <dbReference type="NCBI Taxonomy" id="665467"/>
    <lineage>
        <taxon>Bacteria</taxon>
        <taxon>Pseudomonadati</taxon>
        <taxon>Pseudomonadota</taxon>
        <taxon>Alphaproteobacteria</taxon>
        <taxon>Hyphomicrobiales</taxon>
        <taxon>Kaistiaceae</taxon>
        <taxon>Bauldia</taxon>
    </lineage>
</organism>